<dbReference type="EMBL" id="JACIEJ010000002">
    <property type="protein sequence ID" value="MBB3984473.1"/>
    <property type="molecule type" value="Genomic_DNA"/>
</dbReference>
<gene>
    <name evidence="1" type="ORF">GGQ68_000789</name>
</gene>
<evidence type="ECO:0008006" key="3">
    <source>
        <dbReference type="Google" id="ProtNLM"/>
    </source>
</evidence>
<sequence length="145" mass="15768">MTADAKKIVDAVLETTGQALLQGDFETYARHFLLPARFETFDGHHSVTTPAELAAMFAAIRDHYAQIGLKDLVRSCVSAQMQPDGSIKATHETRMICHGNVLHRAAYPVMGTYIHKDGVWQINACQHAVSGTSPYGRALMGQAAA</sequence>
<dbReference type="SUPFAM" id="SSF54427">
    <property type="entry name" value="NTF2-like"/>
    <property type="match status" value="1"/>
</dbReference>
<evidence type="ECO:0000313" key="1">
    <source>
        <dbReference type="EMBL" id="MBB3984473.1"/>
    </source>
</evidence>
<comment type="caution">
    <text evidence="1">The sequence shown here is derived from an EMBL/GenBank/DDBJ whole genome shotgun (WGS) entry which is preliminary data.</text>
</comment>
<organism evidence="1 2">
    <name type="scientific">Sagittula marina</name>
    <dbReference type="NCBI Taxonomy" id="943940"/>
    <lineage>
        <taxon>Bacteria</taxon>
        <taxon>Pseudomonadati</taxon>
        <taxon>Pseudomonadota</taxon>
        <taxon>Alphaproteobacteria</taxon>
        <taxon>Rhodobacterales</taxon>
        <taxon>Roseobacteraceae</taxon>
        <taxon>Sagittula</taxon>
    </lineage>
</organism>
<name>A0A7W6DK11_9RHOB</name>
<accession>A0A7W6DK11</accession>
<dbReference type="Proteomes" id="UP000541426">
    <property type="component" value="Unassembled WGS sequence"/>
</dbReference>
<protein>
    <recommendedName>
        <fullName evidence="3">SnoaL-like domain-containing protein</fullName>
    </recommendedName>
</protein>
<keyword evidence="2" id="KW-1185">Reference proteome</keyword>
<dbReference type="RefSeq" id="WP_183963111.1">
    <property type="nucleotide sequence ID" value="NZ_BAABBZ010000014.1"/>
</dbReference>
<reference evidence="1 2" key="1">
    <citation type="submission" date="2020-08" db="EMBL/GenBank/DDBJ databases">
        <title>Genomic Encyclopedia of Type Strains, Phase IV (KMG-IV): sequencing the most valuable type-strain genomes for metagenomic binning, comparative biology and taxonomic classification.</title>
        <authorList>
            <person name="Goeker M."/>
        </authorList>
    </citation>
    <scope>NUCLEOTIDE SEQUENCE [LARGE SCALE GENOMIC DNA]</scope>
    <source>
        <strain evidence="1 2">DSM 102235</strain>
    </source>
</reference>
<evidence type="ECO:0000313" key="2">
    <source>
        <dbReference type="Proteomes" id="UP000541426"/>
    </source>
</evidence>
<dbReference type="InterPro" id="IPR032710">
    <property type="entry name" value="NTF2-like_dom_sf"/>
</dbReference>
<proteinExistence type="predicted"/>
<dbReference type="AlphaFoldDB" id="A0A7W6DK11"/>